<keyword evidence="1" id="KW-0472">Membrane</keyword>
<evidence type="ECO:0000313" key="3">
    <source>
        <dbReference type="Proteomes" id="UP001209570"/>
    </source>
</evidence>
<evidence type="ECO:0000256" key="1">
    <source>
        <dbReference type="SAM" id="Phobius"/>
    </source>
</evidence>
<accession>A0AAD5LAE2</accession>
<sequence length="168" mass="17792">MGPFGSRQQAPTPENALAAHVLEGEAAATADEELAAYLANEQAFRLLRTDRERQELGHAIDHVSLSQTNQLEIPDATAWTAGAALVVVALVLVAWRKATNRSAPREVDAAPLIYSKMCTAAATPTDGLVLGAGAAFLCAAIALFAWRKTNQPPAVPELSSDVYIQLTT</sequence>
<dbReference type="AlphaFoldDB" id="A0AAD5LAE2"/>
<organism evidence="2 3">
    <name type="scientific">Pythium insidiosum</name>
    <name type="common">Pythiosis disease agent</name>
    <dbReference type="NCBI Taxonomy" id="114742"/>
    <lineage>
        <taxon>Eukaryota</taxon>
        <taxon>Sar</taxon>
        <taxon>Stramenopiles</taxon>
        <taxon>Oomycota</taxon>
        <taxon>Peronosporomycetes</taxon>
        <taxon>Pythiales</taxon>
        <taxon>Pythiaceae</taxon>
        <taxon>Pythium</taxon>
    </lineage>
</organism>
<comment type="caution">
    <text evidence="2">The sequence shown here is derived from an EMBL/GenBank/DDBJ whole genome shotgun (WGS) entry which is preliminary data.</text>
</comment>
<keyword evidence="1" id="KW-1133">Transmembrane helix</keyword>
<dbReference type="Proteomes" id="UP001209570">
    <property type="component" value="Unassembled WGS sequence"/>
</dbReference>
<keyword evidence="1" id="KW-0812">Transmembrane</keyword>
<feature type="transmembrane region" description="Helical" evidence="1">
    <location>
        <begin position="76"/>
        <end position="95"/>
    </location>
</feature>
<feature type="transmembrane region" description="Helical" evidence="1">
    <location>
        <begin position="127"/>
        <end position="146"/>
    </location>
</feature>
<keyword evidence="3" id="KW-1185">Reference proteome</keyword>
<reference evidence="2" key="1">
    <citation type="submission" date="2021-12" db="EMBL/GenBank/DDBJ databases">
        <title>Prjna785345.</title>
        <authorList>
            <person name="Rujirawat T."/>
            <person name="Krajaejun T."/>
        </authorList>
    </citation>
    <scope>NUCLEOTIDE SEQUENCE</scope>
    <source>
        <strain evidence="2">Pi057C3</strain>
    </source>
</reference>
<gene>
    <name evidence="2" type="ORF">P43SY_006029</name>
</gene>
<protein>
    <recommendedName>
        <fullName evidence="4">Transmembrane protein</fullName>
    </recommendedName>
</protein>
<evidence type="ECO:0008006" key="4">
    <source>
        <dbReference type="Google" id="ProtNLM"/>
    </source>
</evidence>
<evidence type="ECO:0000313" key="2">
    <source>
        <dbReference type="EMBL" id="KAJ0392267.1"/>
    </source>
</evidence>
<name>A0AAD5LAE2_PYTIN</name>
<proteinExistence type="predicted"/>
<dbReference type="EMBL" id="JAKCXM010000678">
    <property type="protein sequence ID" value="KAJ0392267.1"/>
    <property type="molecule type" value="Genomic_DNA"/>
</dbReference>